<evidence type="ECO:0000313" key="2">
    <source>
        <dbReference type="EMBL" id="KAE9966015.1"/>
    </source>
</evidence>
<sequence>MADWPTKPPLYDISTYIRCRIDAHCSVKMAFPLEKLPYELRLRIYELAFALPSETVHLENFSSTNHEEIWSPESHSIAGECSFYPYGLKRIPESLQIEALACAYKNTIFKATQMNQIIRLYPMLGHVGLANIETIEIDWIKTEDVSFANGFAIQYSDEQAFQAISLLKSMPRLKNLSVQLNGYAFTLAYANAKQRRTQSLEKDNDLFETYQLRQVISHYYDQRGNRIDLSDTPSGSTVDTPRLGSLWKVKSRYEFVSFLHLHIALCDPFFNALASLQGLKSFELKQTPHLPGGLDPQIPALLERTVTGARAVVDPTNVDPGGNPWITQAAALEVKDEGLFLRLKHK</sequence>
<accession>A0A8H3UAF2</accession>
<dbReference type="Pfam" id="PF24864">
    <property type="entry name" value="DUF7730"/>
    <property type="match status" value="1"/>
</dbReference>
<feature type="domain" description="DUF7730" evidence="1">
    <location>
        <begin position="33"/>
        <end position="195"/>
    </location>
</feature>
<name>A0A8H3UAF2_VENIN</name>
<dbReference type="Proteomes" id="UP000447873">
    <property type="component" value="Unassembled WGS sequence"/>
</dbReference>
<evidence type="ECO:0000259" key="1">
    <source>
        <dbReference type="Pfam" id="PF24864"/>
    </source>
</evidence>
<organism evidence="2 3">
    <name type="scientific">Venturia inaequalis</name>
    <name type="common">Apple scab fungus</name>
    <dbReference type="NCBI Taxonomy" id="5025"/>
    <lineage>
        <taxon>Eukaryota</taxon>
        <taxon>Fungi</taxon>
        <taxon>Dikarya</taxon>
        <taxon>Ascomycota</taxon>
        <taxon>Pezizomycotina</taxon>
        <taxon>Dothideomycetes</taxon>
        <taxon>Pleosporomycetidae</taxon>
        <taxon>Venturiales</taxon>
        <taxon>Venturiaceae</taxon>
        <taxon>Venturia</taxon>
    </lineage>
</organism>
<dbReference type="AlphaFoldDB" id="A0A8H3UAF2"/>
<evidence type="ECO:0000313" key="3">
    <source>
        <dbReference type="Proteomes" id="UP000447873"/>
    </source>
</evidence>
<dbReference type="InterPro" id="IPR056632">
    <property type="entry name" value="DUF7730"/>
</dbReference>
<dbReference type="PANTHER" id="PTHR38790:SF9">
    <property type="entry name" value="F-BOX DOMAIN-CONTAINING PROTEIN"/>
    <property type="match status" value="1"/>
</dbReference>
<dbReference type="PANTHER" id="PTHR38790">
    <property type="entry name" value="2EXR DOMAIN-CONTAINING PROTEIN-RELATED"/>
    <property type="match status" value="1"/>
</dbReference>
<reference evidence="2 3" key="1">
    <citation type="submission" date="2018-12" db="EMBL/GenBank/DDBJ databases">
        <title>Venturia inaequalis Genome Resource.</title>
        <authorList>
            <person name="Lichtner F.J."/>
        </authorList>
    </citation>
    <scope>NUCLEOTIDE SEQUENCE [LARGE SCALE GENOMIC DNA]</scope>
    <source>
        <strain evidence="2 3">120213</strain>
    </source>
</reference>
<dbReference type="EMBL" id="WNWS01000546">
    <property type="protein sequence ID" value="KAE9966015.1"/>
    <property type="molecule type" value="Genomic_DNA"/>
</dbReference>
<gene>
    <name evidence="2" type="ORF">EG328_009226</name>
</gene>
<dbReference type="OrthoDB" id="5413827at2759"/>
<comment type="caution">
    <text evidence="2">The sequence shown here is derived from an EMBL/GenBank/DDBJ whole genome shotgun (WGS) entry which is preliminary data.</text>
</comment>
<proteinExistence type="predicted"/>
<protein>
    <recommendedName>
        <fullName evidence="1">DUF7730 domain-containing protein</fullName>
    </recommendedName>
</protein>